<feature type="transmembrane region" description="Helical" evidence="7">
    <location>
        <begin position="131"/>
        <end position="156"/>
    </location>
</feature>
<keyword evidence="6 7" id="KW-0472">Membrane</keyword>
<comment type="subcellular location">
    <subcellularLocation>
        <location evidence="1 7">Cell membrane</location>
        <topology evidence="1 7">Multi-pass membrane protein</topology>
    </subcellularLocation>
</comment>
<evidence type="ECO:0000256" key="6">
    <source>
        <dbReference type="ARBA" id="ARBA00023136"/>
    </source>
</evidence>
<evidence type="ECO:0000256" key="3">
    <source>
        <dbReference type="ARBA" id="ARBA00022475"/>
    </source>
</evidence>
<accession>A0A7D5KS58</accession>
<keyword evidence="2 7" id="KW-0813">Transport</keyword>
<sequence>MSTSVSEFQARLSASAGSVLSSRTGRWGLSLLGIGILLVTWELAAGVLDVVPDYVLAAPSEVVVTFLDLQGLIFENLWPTLTAGLLGFCIAVVLSIVIAVPLIVFDGLRRALMPVIVGANSVPRVTLAPLIIFYIGIGTYSNLLIATWIAFFPIFINTIDGLDSIPEETENLMTVIGATTWQEFRYVRFFNALPSIFDGMKVGVSLAMIGAVVGEFVAGQKGLGFLALFGLRALNLDMVIAVVLLLGLTTTTLIFVMYLLQDRIVFWQEASFFATE</sequence>
<dbReference type="EMBL" id="CP058601">
    <property type="protein sequence ID" value="QLG49997.1"/>
    <property type="molecule type" value="Genomic_DNA"/>
</dbReference>
<gene>
    <name evidence="9" type="ORF">HYG82_14600</name>
</gene>
<keyword evidence="4 7" id="KW-0812">Transmembrane</keyword>
<dbReference type="Pfam" id="PF00528">
    <property type="entry name" value="BPD_transp_1"/>
    <property type="match status" value="1"/>
</dbReference>
<dbReference type="AlphaFoldDB" id="A0A7D5KS58"/>
<feature type="transmembrane region" description="Helical" evidence="7">
    <location>
        <begin position="81"/>
        <end position="104"/>
    </location>
</feature>
<evidence type="ECO:0000256" key="4">
    <source>
        <dbReference type="ARBA" id="ARBA00022692"/>
    </source>
</evidence>
<comment type="similarity">
    <text evidence="7">Belongs to the binding-protein-dependent transport system permease family.</text>
</comment>
<evidence type="ECO:0000256" key="5">
    <source>
        <dbReference type="ARBA" id="ARBA00022989"/>
    </source>
</evidence>
<protein>
    <submittedName>
        <fullName evidence="9">ABC transporter permease</fullName>
    </submittedName>
</protein>
<evidence type="ECO:0000256" key="7">
    <source>
        <dbReference type="RuleBase" id="RU363032"/>
    </source>
</evidence>
<dbReference type="GeneID" id="56034545"/>
<feature type="domain" description="ABC transmembrane type-1" evidence="8">
    <location>
        <begin position="77"/>
        <end position="257"/>
    </location>
</feature>
<feature type="transmembrane region" description="Helical" evidence="7">
    <location>
        <begin position="238"/>
        <end position="260"/>
    </location>
</feature>
<evidence type="ECO:0000256" key="1">
    <source>
        <dbReference type="ARBA" id="ARBA00004651"/>
    </source>
</evidence>
<proteinExistence type="inferred from homology"/>
<evidence type="ECO:0000259" key="8">
    <source>
        <dbReference type="PROSITE" id="PS50928"/>
    </source>
</evidence>
<dbReference type="SUPFAM" id="SSF161098">
    <property type="entry name" value="MetI-like"/>
    <property type="match status" value="1"/>
</dbReference>
<dbReference type="Proteomes" id="UP000509241">
    <property type="component" value="Chromosome"/>
</dbReference>
<dbReference type="KEGG" id="haly:HYG82_14600"/>
<dbReference type="GO" id="GO:0005886">
    <property type="term" value="C:plasma membrane"/>
    <property type="evidence" value="ECO:0007669"/>
    <property type="project" value="UniProtKB-SubCell"/>
</dbReference>
<dbReference type="OrthoDB" id="50379at2157"/>
<dbReference type="Gene3D" id="1.10.3720.10">
    <property type="entry name" value="MetI-like"/>
    <property type="match status" value="1"/>
</dbReference>
<dbReference type="GO" id="GO:0055085">
    <property type="term" value="P:transmembrane transport"/>
    <property type="evidence" value="ECO:0007669"/>
    <property type="project" value="InterPro"/>
</dbReference>
<dbReference type="PANTHER" id="PTHR30151">
    <property type="entry name" value="ALKANE SULFONATE ABC TRANSPORTER-RELATED, MEMBRANE SUBUNIT"/>
    <property type="match status" value="1"/>
</dbReference>
<dbReference type="PROSITE" id="PS50928">
    <property type="entry name" value="ABC_TM1"/>
    <property type="match status" value="1"/>
</dbReference>
<dbReference type="CDD" id="cd06261">
    <property type="entry name" value="TM_PBP2"/>
    <property type="match status" value="1"/>
</dbReference>
<keyword evidence="10" id="KW-1185">Reference proteome</keyword>
<evidence type="ECO:0000313" key="10">
    <source>
        <dbReference type="Proteomes" id="UP000509241"/>
    </source>
</evidence>
<organism evidence="9 10">
    <name type="scientific">Natrinema halophilum</name>
    <dbReference type="NCBI Taxonomy" id="1699371"/>
    <lineage>
        <taxon>Archaea</taxon>
        <taxon>Methanobacteriati</taxon>
        <taxon>Methanobacteriota</taxon>
        <taxon>Stenosarchaea group</taxon>
        <taxon>Halobacteria</taxon>
        <taxon>Halobacteriales</taxon>
        <taxon>Natrialbaceae</taxon>
        <taxon>Natrinema</taxon>
    </lineage>
</organism>
<keyword evidence="3" id="KW-1003">Cell membrane</keyword>
<dbReference type="PANTHER" id="PTHR30151:SF20">
    <property type="entry name" value="ABC TRANSPORTER PERMEASE PROTEIN HI_0355-RELATED"/>
    <property type="match status" value="1"/>
</dbReference>
<dbReference type="RefSeq" id="WP_179262079.1">
    <property type="nucleotide sequence ID" value="NZ_CP058601.1"/>
</dbReference>
<reference evidence="9 10" key="1">
    <citation type="submission" date="2020-07" db="EMBL/GenBank/DDBJ databases">
        <authorList>
            <person name="Cui H."/>
        </authorList>
    </citation>
    <scope>NUCLEOTIDE SEQUENCE [LARGE SCALE GENOMIC DNA]</scope>
    <source>
        <strain evidence="9 10">YPL8</strain>
    </source>
</reference>
<keyword evidence="5 7" id="KW-1133">Transmembrane helix</keyword>
<dbReference type="InterPro" id="IPR035906">
    <property type="entry name" value="MetI-like_sf"/>
</dbReference>
<feature type="transmembrane region" description="Helical" evidence="7">
    <location>
        <begin position="27"/>
        <end position="48"/>
    </location>
</feature>
<evidence type="ECO:0000313" key="9">
    <source>
        <dbReference type="EMBL" id="QLG49997.1"/>
    </source>
</evidence>
<name>A0A7D5KS58_9EURY</name>
<evidence type="ECO:0000256" key="2">
    <source>
        <dbReference type="ARBA" id="ARBA00022448"/>
    </source>
</evidence>
<dbReference type="InterPro" id="IPR000515">
    <property type="entry name" value="MetI-like"/>
</dbReference>